<evidence type="ECO:0000256" key="2">
    <source>
        <dbReference type="ARBA" id="ARBA00022448"/>
    </source>
</evidence>
<evidence type="ECO:0000259" key="10">
    <source>
        <dbReference type="PROSITE" id="PS50042"/>
    </source>
</evidence>
<feature type="transmembrane region" description="Helical" evidence="9">
    <location>
        <begin position="1363"/>
        <end position="1383"/>
    </location>
</feature>
<dbReference type="VEuPathDB" id="FungiDB:PC110_g3185"/>
<keyword evidence="6 9" id="KW-0472">Membrane</keyword>
<feature type="transmembrane region" description="Helical" evidence="9">
    <location>
        <begin position="1575"/>
        <end position="1608"/>
    </location>
</feature>
<feature type="transmembrane region" description="Helical" evidence="9">
    <location>
        <begin position="1395"/>
        <end position="1416"/>
    </location>
</feature>
<dbReference type="GO" id="GO:0016020">
    <property type="term" value="C:membrane"/>
    <property type="evidence" value="ECO:0007669"/>
    <property type="project" value="UniProtKB-SubCell"/>
</dbReference>
<evidence type="ECO:0000256" key="6">
    <source>
        <dbReference type="ARBA" id="ARBA00023136"/>
    </source>
</evidence>
<dbReference type="CDD" id="cd00038">
    <property type="entry name" value="CAP_ED"/>
    <property type="match status" value="4"/>
</dbReference>
<dbReference type="SUPFAM" id="SSF51206">
    <property type="entry name" value="cAMP-binding domain-like"/>
    <property type="match status" value="4"/>
</dbReference>
<sequence>MSMISGYTVRRVEGNSVLSQGRPRSMISASVGRRSPEQVTEALSLQNRDKSLLDDDATDAFDPSCPAIKAWEHILLLCLLYEGFMVPYFLAFQPEAVGGLNVEFAIAVACELMFLIDCYVQANTGYYADGNLIRDKKLTRRRYLRSYHFVIDLVAITPWQACVLNNPYVLARLSLLKYARCWRLNQFVTSLDELYAKYFVMLKLFKVLLSMVYMAHVLACIRYSFGYNEHHTNHWLTSEEESHHPLHTQYLGSLFWSVGIMTGLFEGELPRHSSEFLFTTLVALCGFSMFTTLVATIFVISKCESGHSEAVEARINQLVHLLSFHRVPECQQAQAIEYLRRYYTDAESNDREAAKRLCRSVANDIQVELLKSTFAQIPIFEGCSDQFIVAMTSLLEMIAVPAQTTLFSAGDDGDAMYIVHSGVLAVIIKSVTVREIRKACIHFAISYIEGFNPNEDEAWISSTKLCLRRLNSTHLENCDDKIFNERVDLDELRNISAMEYSRSLYYAVGVLASPGKSIEPVSDVQLVAALILMLSGFLITAIVVDNVQKRFTASAFEQKEFFATSTRIQLFLRRQNAPLAIHHRVKSFLDYWWSSHRGAVIGELLADLPRPIRLDVLRSICLPVLQTLALLQGIRPVRDKLEEFMVENVRFILYGQGEIVYRHGDYVTGMFFLLEGEVCIITAGRPPREVPRGGFFGTAALTQQERGEGYTEHTELLTLEQRVLNNKLAKSAVNKGSQRRIRRQSTVIMLRNAVFGSLKHHNTVYDPDSRFILTWETWVFFVMTAQWILVMLQACFPLEEANKNADVIMVFMECSFVLDIYIRSRLGFYEYGNKMMNCERIKRLYFRSGVFVLDIVALLPLYLVNWSVPPHERWDLLNINKLLRLFKVPRQLHALETRYLKRTTELRLFKLLYYTFMLSHVFGCIWFNFASKVAVPNFTSTLLPITKKTAFGENHWLPHKHLEHSPHILQYMASLYWSFGLMSASSEPEFPTTTAQCIFSAITMTTGFFLFAYVIGNFTDIIELTTSETREFNAKMGAVRQMLNHFQLPEALQERLKTFFLFKRFHTITQEHILVHCLPPSLLTDIRLVHLKRMIEKVEFLSGMEGSVTRMLVSQFTQVLVSRGEFICRLGEKSSDMYFVFTGVLDVLLPLGAINTATNPNMTIEKKGSEKVKNGAPAKLWRLGVRQNSRATSVQRSNSTTEQLKKVNEISAGSYFGENGLFTNGRRNAYIQAQTSCILYKLSRESLELVFDRYPEWKEKVMRIVNIHREQTRLLQLSREEQRRGTDATTGLMLSRADIMNERAERIKDELQHVRLQYGESRNGRFVADTSRVVLDLLERFILTPFHCLVEGTEVQSNFHLSWLRFMVVCIVYVSILTPYQLAMDDLDRFTPMAIVTKAFGLLCELVFILDVWFSWHVRESPASMELYEQDLRATYKKERMLWDTIAAIPFYRFLSDFHCRSWLKLLRCLKIFNVVSYLDELNRRSVTYEITRFWYICLLYLLMIYWAACAYLVVATEVGFGTEWDAWLPSQELVITNPGDPSPSQLALRFLRGLFFATTTFVKKARNLAPDTATLYAFHIAVSFVGLITMSFVLGELASLFISYIGLEVDFRKNHIAIEIYLDRLHVSDRLKARAHAFMTSLWSSHAGVNYEEILGEMPRSIRTACVLHVSKEPVDWFIRKVITPMCWEGSDELELFRHSLVEHLHFEGYPSDESIVVEGSIARAMYFVLRGHVQLHSRSLLALKRPIGLRRGDFFGERGLLGSAISAYTVQSVRACDVLSLSSEALVEVMDQYRFSHLGLRICECAYGHLKKKNLVACSKMDLEEHWGAALLEIVDELRRRYKKCIGVRAATLAARLSSRVRSSNALMSAGSLTDSVTSRLDSVKEINVENDDCARDQVKAYPEIKADELPKDLDRMFDALTSDKDCYMAFSPLLQILMPSDPLDWNATFRHVNTAAHGENEVAPVALGRRAWLNNRHLDALAKASGGSDQVNIQEDADHVSPVNLQQEQDKKPQEATPSRSAQATSIVSRIRGVNAAAEKLNPSVETQEAVAFSMQDTSRKPRNALVFDGDENTSAPPVHVLRKRSTGDPSGSSSKSAFLGDADVESLE</sequence>
<dbReference type="InterPro" id="IPR014710">
    <property type="entry name" value="RmlC-like_jellyroll"/>
</dbReference>
<accession>A0A8T1B461</accession>
<dbReference type="VEuPathDB" id="FungiDB:PC110_g4645"/>
<feature type="domain" description="Cyclic nucleotide-binding" evidence="10">
    <location>
        <begin position="1100"/>
        <end position="1251"/>
    </location>
</feature>
<feature type="domain" description="Cyclic nucleotide-binding" evidence="10">
    <location>
        <begin position="1699"/>
        <end position="1792"/>
    </location>
</feature>
<feature type="transmembrane region" description="Helical" evidence="9">
    <location>
        <begin position="911"/>
        <end position="930"/>
    </location>
</feature>
<feature type="domain" description="Cyclic nucleotide-binding" evidence="10">
    <location>
        <begin position="645"/>
        <end position="701"/>
    </location>
</feature>
<feature type="region of interest" description="Disordered" evidence="8">
    <location>
        <begin position="2046"/>
        <end position="2112"/>
    </location>
</feature>
<dbReference type="Proteomes" id="UP000774804">
    <property type="component" value="Unassembled WGS sequence"/>
</dbReference>
<dbReference type="Gene3D" id="1.10.287.70">
    <property type="match status" value="3"/>
</dbReference>
<evidence type="ECO:0000313" key="11">
    <source>
        <dbReference type="EMBL" id="KAG2892773.1"/>
    </source>
</evidence>
<dbReference type="PROSITE" id="PS50042">
    <property type="entry name" value="CNMP_BINDING_3"/>
    <property type="match status" value="4"/>
</dbReference>
<feature type="compositionally biased region" description="Low complexity" evidence="8">
    <location>
        <begin position="2091"/>
        <end position="2100"/>
    </location>
</feature>
<dbReference type="PANTHER" id="PTHR45638">
    <property type="entry name" value="CYCLIC NUCLEOTIDE-GATED CATION CHANNEL SUBUNIT A"/>
    <property type="match status" value="1"/>
</dbReference>
<reference evidence="11" key="1">
    <citation type="submission" date="2018-10" db="EMBL/GenBank/DDBJ databases">
        <title>Effector identification in a new, highly contiguous assembly of the strawberry crown rot pathogen Phytophthora cactorum.</title>
        <authorList>
            <person name="Armitage A.D."/>
            <person name="Nellist C.F."/>
            <person name="Bates H."/>
            <person name="Vickerstaff R.J."/>
            <person name="Harrison R.J."/>
        </authorList>
    </citation>
    <scope>NUCLEOTIDE SEQUENCE</scope>
    <source>
        <strain evidence="11">4032</strain>
    </source>
</reference>
<feature type="transmembrane region" description="Helical" evidence="9">
    <location>
        <begin position="1547"/>
        <end position="1563"/>
    </location>
</feature>
<keyword evidence="3 9" id="KW-0812">Transmembrane</keyword>
<gene>
    <name evidence="11" type="ORF">PC115_g18691</name>
</gene>
<keyword evidence="7" id="KW-0407">Ion channel</keyword>
<feature type="compositionally biased region" description="Polar residues" evidence="8">
    <location>
        <begin position="2019"/>
        <end position="2029"/>
    </location>
</feature>
<dbReference type="InterPro" id="IPR000595">
    <property type="entry name" value="cNMP-bd_dom"/>
</dbReference>
<feature type="transmembrane region" description="Helical" evidence="9">
    <location>
        <begin position="277"/>
        <end position="300"/>
    </location>
</feature>
<evidence type="ECO:0000256" key="8">
    <source>
        <dbReference type="SAM" id="MobiDB-lite"/>
    </source>
</evidence>
<dbReference type="EMBL" id="RCMI01000986">
    <property type="protein sequence ID" value="KAG2892773.1"/>
    <property type="molecule type" value="Genomic_DNA"/>
</dbReference>
<dbReference type="Gene3D" id="1.10.287.630">
    <property type="entry name" value="Helix hairpin bin"/>
    <property type="match status" value="3"/>
</dbReference>
<feature type="transmembrane region" description="Helical" evidence="9">
    <location>
        <begin position="998"/>
        <end position="1016"/>
    </location>
</feature>
<organism evidence="11 12">
    <name type="scientific">Phytophthora cactorum</name>
    <dbReference type="NCBI Taxonomy" id="29920"/>
    <lineage>
        <taxon>Eukaryota</taxon>
        <taxon>Sar</taxon>
        <taxon>Stramenopiles</taxon>
        <taxon>Oomycota</taxon>
        <taxon>Peronosporomycetes</taxon>
        <taxon>Peronosporales</taxon>
        <taxon>Peronosporaceae</taxon>
        <taxon>Phytophthora</taxon>
    </lineage>
</organism>
<feature type="transmembrane region" description="Helical" evidence="9">
    <location>
        <begin position="247"/>
        <end position="265"/>
    </location>
</feature>
<evidence type="ECO:0000256" key="9">
    <source>
        <dbReference type="SAM" id="Phobius"/>
    </source>
</evidence>
<dbReference type="GO" id="GO:0044877">
    <property type="term" value="F:protein-containing complex binding"/>
    <property type="evidence" value="ECO:0007669"/>
    <property type="project" value="TreeGrafter"/>
</dbReference>
<comment type="subcellular location">
    <subcellularLocation>
        <location evidence="1">Membrane</location>
        <topology evidence="1">Multi-pass membrane protein</topology>
    </subcellularLocation>
</comment>
<dbReference type="InterPro" id="IPR005821">
    <property type="entry name" value="Ion_trans_dom"/>
</dbReference>
<feature type="domain" description="Cyclic nucleotide-binding" evidence="10">
    <location>
        <begin position="379"/>
        <end position="430"/>
    </location>
</feature>
<dbReference type="Pfam" id="PF00027">
    <property type="entry name" value="cNMP_binding"/>
    <property type="match status" value="2"/>
</dbReference>
<feature type="transmembrane region" description="Helical" evidence="9">
    <location>
        <begin position="844"/>
        <end position="864"/>
    </location>
</feature>
<dbReference type="SUPFAM" id="SSF81324">
    <property type="entry name" value="Voltage-gated potassium channels"/>
    <property type="match status" value="3"/>
</dbReference>
<evidence type="ECO:0000256" key="1">
    <source>
        <dbReference type="ARBA" id="ARBA00004141"/>
    </source>
</evidence>
<feature type="region of interest" description="Disordered" evidence="8">
    <location>
        <begin position="2002"/>
        <end position="2029"/>
    </location>
</feature>
<evidence type="ECO:0000313" key="12">
    <source>
        <dbReference type="Proteomes" id="UP000774804"/>
    </source>
</evidence>
<evidence type="ECO:0000256" key="7">
    <source>
        <dbReference type="ARBA" id="ARBA00023286"/>
    </source>
</evidence>
<keyword evidence="7" id="KW-1071">Ligand-gated ion channel</keyword>
<keyword evidence="5" id="KW-0406">Ion transport</keyword>
<dbReference type="SMART" id="SM00100">
    <property type="entry name" value="cNMP"/>
    <property type="match status" value="4"/>
</dbReference>
<protein>
    <recommendedName>
        <fullName evidence="10">Cyclic nucleotide-binding domain-containing protein</fullName>
    </recommendedName>
</protein>
<proteinExistence type="predicted"/>
<dbReference type="InterPro" id="IPR050866">
    <property type="entry name" value="CNG_cation_channel"/>
</dbReference>
<dbReference type="Gene3D" id="2.60.120.10">
    <property type="entry name" value="Jelly Rolls"/>
    <property type="match status" value="4"/>
</dbReference>
<dbReference type="Pfam" id="PF00520">
    <property type="entry name" value="Ion_trans"/>
    <property type="match status" value="2"/>
</dbReference>
<dbReference type="InterPro" id="IPR018490">
    <property type="entry name" value="cNMP-bd_dom_sf"/>
</dbReference>
<evidence type="ECO:0000256" key="5">
    <source>
        <dbReference type="ARBA" id="ARBA00023065"/>
    </source>
</evidence>
<evidence type="ECO:0000256" key="3">
    <source>
        <dbReference type="ARBA" id="ARBA00022692"/>
    </source>
</evidence>
<comment type="caution">
    <text evidence="11">The sequence shown here is derived from an EMBL/GenBank/DDBJ whole genome shotgun (WGS) entry which is preliminary data.</text>
</comment>
<keyword evidence="4 9" id="KW-1133">Transmembrane helix</keyword>
<feature type="transmembrane region" description="Helical" evidence="9">
    <location>
        <begin position="1494"/>
        <end position="1515"/>
    </location>
</feature>
<dbReference type="GO" id="GO:0005221">
    <property type="term" value="F:intracellularly cyclic nucleotide-activated monoatomic cation channel activity"/>
    <property type="evidence" value="ECO:0007669"/>
    <property type="project" value="InterPro"/>
</dbReference>
<name>A0A8T1B461_9STRA</name>
<dbReference type="PANTHER" id="PTHR45638:SF11">
    <property type="entry name" value="CYCLIC NUCLEOTIDE-GATED CATION CHANNEL SUBUNIT A"/>
    <property type="match status" value="1"/>
</dbReference>
<evidence type="ECO:0000256" key="4">
    <source>
        <dbReference type="ARBA" id="ARBA00022989"/>
    </source>
</evidence>
<feature type="transmembrane region" description="Helical" evidence="9">
    <location>
        <begin position="207"/>
        <end position="227"/>
    </location>
</feature>
<keyword evidence="2" id="KW-0813">Transport</keyword>